<dbReference type="SUPFAM" id="SSF52540">
    <property type="entry name" value="P-loop containing nucleoside triphosphate hydrolases"/>
    <property type="match status" value="1"/>
</dbReference>
<dbReference type="PROSITE" id="PS51721">
    <property type="entry name" value="G_CP"/>
    <property type="match status" value="1"/>
</dbReference>
<dbReference type="Pfam" id="PF03193">
    <property type="entry name" value="RsgA_GTPase"/>
    <property type="match status" value="1"/>
</dbReference>
<evidence type="ECO:0000256" key="8">
    <source>
        <dbReference type="ARBA" id="ARBA00022884"/>
    </source>
</evidence>
<proteinExistence type="inferred from homology"/>
<dbReference type="Proteomes" id="UP000017747">
    <property type="component" value="Unassembled WGS sequence"/>
</dbReference>
<dbReference type="AlphaFoldDB" id="V7I050"/>
<dbReference type="PATRIC" id="fig|994573.3.peg.3089"/>
<keyword evidence="3 10" id="KW-0479">Metal-binding</keyword>
<dbReference type="PROSITE" id="PS50936">
    <property type="entry name" value="ENGC_GTPASE"/>
    <property type="match status" value="1"/>
</dbReference>
<keyword evidence="8 10" id="KW-0694">RNA-binding</keyword>
<dbReference type="GO" id="GO:0005737">
    <property type="term" value="C:cytoplasm"/>
    <property type="evidence" value="ECO:0007669"/>
    <property type="project" value="UniProtKB-SubCell"/>
</dbReference>
<feature type="binding site" evidence="10">
    <location>
        <begin position="199"/>
        <end position="207"/>
    </location>
    <ligand>
        <name>GTP</name>
        <dbReference type="ChEBI" id="CHEBI:37565"/>
    </ligand>
</feature>
<evidence type="ECO:0000313" key="14">
    <source>
        <dbReference type="Proteomes" id="UP000017747"/>
    </source>
</evidence>
<dbReference type="InterPro" id="IPR004881">
    <property type="entry name" value="Ribosome_biogen_GTPase_RsgA"/>
</dbReference>
<comment type="subcellular location">
    <subcellularLocation>
        <location evidence="10">Cytoplasm</location>
    </subcellularLocation>
</comment>
<feature type="domain" description="EngC GTPase" evidence="11">
    <location>
        <begin position="108"/>
        <end position="255"/>
    </location>
</feature>
<gene>
    <name evidence="10" type="primary">rsgA</name>
    <name evidence="13" type="ORF">T472_0216340</name>
</gene>
<keyword evidence="9 10" id="KW-0342">GTP-binding</keyword>
<dbReference type="STRING" id="994573.T472_0216340"/>
<dbReference type="GO" id="GO:0042274">
    <property type="term" value="P:ribosomal small subunit biogenesis"/>
    <property type="evidence" value="ECO:0007669"/>
    <property type="project" value="UniProtKB-UniRule"/>
</dbReference>
<evidence type="ECO:0000259" key="11">
    <source>
        <dbReference type="PROSITE" id="PS50936"/>
    </source>
</evidence>
<keyword evidence="2 10" id="KW-0690">Ribosome biogenesis</keyword>
<dbReference type="EC" id="3.6.1.-" evidence="10"/>
<dbReference type="GO" id="GO:0003924">
    <property type="term" value="F:GTPase activity"/>
    <property type="evidence" value="ECO:0007669"/>
    <property type="project" value="UniProtKB-UniRule"/>
</dbReference>
<evidence type="ECO:0000256" key="4">
    <source>
        <dbReference type="ARBA" id="ARBA00022730"/>
    </source>
</evidence>
<keyword evidence="7 10" id="KW-0862">Zinc</keyword>
<feature type="binding site" evidence="10">
    <location>
        <position position="287"/>
    </location>
    <ligand>
        <name>Zn(2+)</name>
        <dbReference type="ChEBI" id="CHEBI:29105"/>
    </ligand>
</feature>
<comment type="cofactor">
    <cofactor evidence="10">
        <name>Zn(2+)</name>
        <dbReference type="ChEBI" id="CHEBI:29105"/>
    </cofactor>
    <text evidence="10">Binds 1 zinc ion per subunit.</text>
</comment>
<dbReference type="HAMAP" id="MF_01820">
    <property type="entry name" value="GTPase_RsgA"/>
    <property type="match status" value="1"/>
</dbReference>
<feature type="binding site" evidence="10">
    <location>
        <position position="280"/>
    </location>
    <ligand>
        <name>Zn(2+)</name>
        <dbReference type="ChEBI" id="CHEBI:29105"/>
    </ligand>
</feature>
<comment type="caution">
    <text evidence="13">The sequence shown here is derived from an EMBL/GenBank/DDBJ whole genome shotgun (WGS) entry which is preliminary data.</text>
</comment>
<evidence type="ECO:0000256" key="7">
    <source>
        <dbReference type="ARBA" id="ARBA00022833"/>
    </source>
</evidence>
<feature type="binding site" evidence="10">
    <location>
        <position position="285"/>
    </location>
    <ligand>
        <name>Zn(2+)</name>
        <dbReference type="ChEBI" id="CHEBI:29105"/>
    </ligand>
</feature>
<protein>
    <recommendedName>
        <fullName evidence="10">Small ribosomal subunit biogenesis GTPase RsgA</fullName>
        <ecNumber evidence="10">3.6.1.-</ecNumber>
    </recommendedName>
</protein>
<evidence type="ECO:0000256" key="5">
    <source>
        <dbReference type="ARBA" id="ARBA00022741"/>
    </source>
</evidence>
<evidence type="ECO:0000259" key="12">
    <source>
        <dbReference type="PROSITE" id="PS51721"/>
    </source>
</evidence>
<dbReference type="PANTHER" id="PTHR32120:SF10">
    <property type="entry name" value="SMALL RIBOSOMAL SUBUNIT BIOGENESIS GTPASE RSGA"/>
    <property type="match status" value="1"/>
</dbReference>
<dbReference type="CDD" id="cd01854">
    <property type="entry name" value="YjeQ_EngC"/>
    <property type="match status" value="1"/>
</dbReference>
<reference evidence="13 14" key="1">
    <citation type="journal article" date="2014" name="Genome Announc.">
        <title>Genome Sequence of Youngiibacter fragilis, the Type Strain of the Genus Youngiibacter.</title>
        <authorList>
            <person name="Wawrik C.B."/>
            <person name="Callaghan A.V."/>
            <person name="Stamps B.W."/>
            <person name="Wawrik B."/>
        </authorList>
    </citation>
    <scope>NUCLEOTIDE SEQUENCE [LARGE SCALE GENOMIC DNA]</scope>
    <source>
        <strain evidence="13 14">232.1</strain>
    </source>
</reference>
<evidence type="ECO:0000256" key="3">
    <source>
        <dbReference type="ARBA" id="ARBA00022723"/>
    </source>
</evidence>
<dbReference type="eggNOG" id="COG1162">
    <property type="taxonomic scope" value="Bacteria"/>
</dbReference>
<feature type="domain" description="CP-type G" evidence="12">
    <location>
        <begin position="99"/>
        <end position="257"/>
    </location>
</feature>
<evidence type="ECO:0000256" key="2">
    <source>
        <dbReference type="ARBA" id="ARBA00022517"/>
    </source>
</evidence>
<dbReference type="InterPro" id="IPR030378">
    <property type="entry name" value="G_CP_dom"/>
</dbReference>
<dbReference type="PANTHER" id="PTHR32120">
    <property type="entry name" value="SMALL RIBOSOMAL SUBUNIT BIOGENESIS GTPASE RSGA"/>
    <property type="match status" value="1"/>
</dbReference>
<dbReference type="GO" id="GO:0019843">
    <property type="term" value="F:rRNA binding"/>
    <property type="evidence" value="ECO:0007669"/>
    <property type="project" value="UniProtKB-KW"/>
</dbReference>
<comment type="similarity">
    <text evidence="10">Belongs to the TRAFAC class YlqF/YawG GTPase family. RsgA subfamily.</text>
</comment>
<sequence length="355" mass="38895">MNNEIIPVSRKVEAESLFPGSYAGRIAEEEKELYTVITSRGTMLASVTGKMMQSASSREDYPAVGDYVALDREDDRAGFGRIMGVLERTSCIRRKAAGDTTDIQVIAANVDMLFLTMALNQDFNIRRLERYIAVAKESGSESAVLLTKLDIAEGLYEKLEEVRKAASGGRIILLSNITGEGVDEVRKLLSAGITAAFIGSSGIGKSSVINSLLGDEALATGGLRKGDGKGRHTTTHRELIILPSGGMVIDTPGMRELHLLDDISGVDEAFSDILSLSSGCRFKDCSHRTEPGCRVQQALADGTLDRKRLESYEKLQKEARHMASAMDDRVRREKKAENKKLGKLIKEIKKDRRKI</sequence>
<feature type="binding site" evidence="10">
    <location>
        <begin position="147"/>
        <end position="150"/>
    </location>
    <ligand>
        <name>GTP</name>
        <dbReference type="ChEBI" id="CHEBI:37565"/>
    </ligand>
</feature>
<dbReference type="NCBIfam" id="TIGR00157">
    <property type="entry name" value="ribosome small subunit-dependent GTPase A"/>
    <property type="match status" value="1"/>
</dbReference>
<name>V7I050_9CLOT</name>
<evidence type="ECO:0000256" key="10">
    <source>
        <dbReference type="HAMAP-Rule" id="MF_01820"/>
    </source>
</evidence>
<dbReference type="GO" id="GO:0005525">
    <property type="term" value="F:GTP binding"/>
    <property type="evidence" value="ECO:0007669"/>
    <property type="project" value="UniProtKB-UniRule"/>
</dbReference>
<dbReference type="InterPro" id="IPR027417">
    <property type="entry name" value="P-loop_NTPase"/>
</dbReference>
<keyword evidence="5 10" id="KW-0547">Nucleotide-binding</keyword>
<dbReference type="RefSeq" id="WP_023388583.1">
    <property type="nucleotide sequence ID" value="NZ_AXUN02000205.1"/>
</dbReference>
<feature type="binding site" evidence="10">
    <location>
        <position position="293"/>
    </location>
    <ligand>
        <name>Zn(2+)</name>
        <dbReference type="ChEBI" id="CHEBI:29105"/>
    </ligand>
</feature>
<evidence type="ECO:0000313" key="13">
    <source>
        <dbReference type="EMBL" id="ETA79585.1"/>
    </source>
</evidence>
<dbReference type="Gene3D" id="3.40.50.300">
    <property type="entry name" value="P-loop containing nucleotide triphosphate hydrolases"/>
    <property type="match status" value="1"/>
</dbReference>
<keyword evidence="14" id="KW-1185">Reference proteome</keyword>
<evidence type="ECO:0000256" key="6">
    <source>
        <dbReference type="ARBA" id="ARBA00022801"/>
    </source>
</evidence>
<dbReference type="EMBL" id="AXUN02000205">
    <property type="protein sequence ID" value="ETA79585.1"/>
    <property type="molecule type" value="Genomic_DNA"/>
</dbReference>
<evidence type="ECO:0000256" key="1">
    <source>
        <dbReference type="ARBA" id="ARBA00022490"/>
    </source>
</evidence>
<keyword evidence="1 10" id="KW-0963">Cytoplasm</keyword>
<evidence type="ECO:0000256" key="9">
    <source>
        <dbReference type="ARBA" id="ARBA00023134"/>
    </source>
</evidence>
<dbReference type="OrthoDB" id="9809485at2"/>
<keyword evidence="4 10" id="KW-0699">rRNA-binding</keyword>
<dbReference type="Gene3D" id="1.10.40.50">
    <property type="entry name" value="Probable gtpase engc, domain 3"/>
    <property type="match status" value="1"/>
</dbReference>
<dbReference type="GO" id="GO:0046872">
    <property type="term" value="F:metal ion binding"/>
    <property type="evidence" value="ECO:0007669"/>
    <property type="project" value="UniProtKB-KW"/>
</dbReference>
<comment type="subunit">
    <text evidence="10">Monomer. Associates with 30S ribosomal subunit, binds 16S rRNA.</text>
</comment>
<organism evidence="13 14">
    <name type="scientific">Youngiibacter fragilis 232.1</name>
    <dbReference type="NCBI Taxonomy" id="994573"/>
    <lineage>
        <taxon>Bacteria</taxon>
        <taxon>Bacillati</taxon>
        <taxon>Bacillota</taxon>
        <taxon>Clostridia</taxon>
        <taxon>Eubacteriales</taxon>
        <taxon>Clostridiaceae</taxon>
        <taxon>Youngiibacter</taxon>
    </lineage>
</organism>
<dbReference type="InterPro" id="IPR010914">
    <property type="entry name" value="RsgA_GTPase_dom"/>
</dbReference>
<accession>V7I050</accession>
<comment type="function">
    <text evidence="10">One of several proteins that assist in the late maturation steps of the functional core of the 30S ribosomal subunit. Helps release RbfA from mature subunits. May play a role in the assembly of ribosomal proteins into the subunit. Circularly permuted GTPase that catalyzes slow GTP hydrolysis, GTPase activity is stimulated by the 30S ribosomal subunit.</text>
</comment>
<keyword evidence="6 10" id="KW-0378">Hydrolase</keyword>